<keyword evidence="7" id="KW-0175">Coiled coil</keyword>
<keyword evidence="10" id="KW-1185">Reference proteome</keyword>
<dbReference type="InterPro" id="IPR051347">
    <property type="entry name" value="Circadian_clock_KaiC-rel"/>
</dbReference>
<feature type="domain" description="KaiC" evidence="8">
    <location>
        <begin position="253"/>
        <end position="488"/>
    </location>
</feature>
<evidence type="ECO:0000256" key="6">
    <source>
        <dbReference type="ARBA" id="ARBA00022801"/>
    </source>
</evidence>
<dbReference type="SUPFAM" id="SSF52540">
    <property type="entry name" value="P-loop containing nucleoside triphosphate hydrolases"/>
    <property type="match status" value="2"/>
</dbReference>
<dbReference type="RefSeq" id="WP_194139157.1">
    <property type="nucleotide sequence ID" value="NZ_PRDM01000003.1"/>
</dbReference>
<dbReference type="PANTHER" id="PTHR42926">
    <property type="match status" value="1"/>
</dbReference>
<evidence type="ECO:0000259" key="8">
    <source>
        <dbReference type="PROSITE" id="PS51146"/>
    </source>
</evidence>
<keyword evidence="5" id="KW-0418">Kinase</keyword>
<dbReference type="Gene3D" id="3.40.50.300">
    <property type="entry name" value="P-loop containing nucleotide triphosphate hydrolases"/>
    <property type="match status" value="2"/>
</dbReference>
<reference evidence="9 10" key="1">
    <citation type="submission" date="2018-07" db="EMBL/GenBank/DDBJ databases">
        <title>Genome assembly of strain KB82.</title>
        <authorList>
            <person name="Kukolya J."/>
            <person name="Horvath B."/>
            <person name="Nagy I."/>
            <person name="Toth A."/>
        </authorList>
    </citation>
    <scope>NUCLEOTIDE SEQUENCE [LARGE SCALE GENOMIC DNA]</scope>
    <source>
        <strain evidence="9 10">Kb82</strain>
    </source>
</reference>
<evidence type="ECO:0000256" key="5">
    <source>
        <dbReference type="ARBA" id="ARBA00022777"/>
    </source>
</evidence>
<feature type="domain" description="KaiC" evidence="8">
    <location>
        <begin position="13"/>
        <end position="252"/>
    </location>
</feature>
<accession>A0ABR9TKS2</accession>
<dbReference type="PROSITE" id="PS51146">
    <property type="entry name" value="KAIC"/>
    <property type="match status" value="2"/>
</dbReference>
<dbReference type="Proteomes" id="UP000640614">
    <property type="component" value="Unassembled WGS sequence"/>
</dbReference>
<protein>
    <recommendedName>
        <fullName evidence="1">non-specific serine/threonine protein kinase</fullName>
        <ecNumber evidence="1">2.7.11.1</ecNumber>
    </recommendedName>
</protein>
<comment type="caution">
    <text evidence="9">The sequence shown here is derived from an EMBL/GenBank/DDBJ whole genome shotgun (WGS) entry which is preliminary data.</text>
</comment>
<dbReference type="CDD" id="cd19485">
    <property type="entry name" value="KaiC-N"/>
    <property type="match status" value="1"/>
</dbReference>
<sequence>MQKETIPPTFIFPKAPTGVDGLDEITDGGFPKGRPTLICGGAGCGKTLLSMQFLIKGITDYNEPGVFMSFEEPSDDLTLNVKSLGFDLEKLKADKMLIVDHVRVERSEIEEAGEYDLDGLFIRLGHAIDSIKATRVVLDTIETLFSGLDNQAILRAELRRLFHWLKQKGVTAVITGERGEATLTRQGLEEYVSDCVIVLDHRVIEQVSTRRLRIVKYRGSTHGTNEYPFLIDENGISVLPITSLKLDNEVSSDIVSTGFAGLDEMFNMGGFYRGSNILVSGTAGTAKTTIGSYFATEQCKNNEKTIYFAFEESPQQLVRNMKSIGVDLQKYLDNGTLQIHSSRPSLNGLELHLLTLRKLIKEFEPTTIIIDPISNLISVGSDHEVRSMLVRLIDMLKVNNITALFTSLNKQHTDTLRPDLAEESVSSLVDTWITVRDMEGIGERNRGIFIIKARGMGHSNQVREFIITNNGLELLDVEMGPQGILTGAARQSFKNKKTISDIKLQNEISRKDREIERKRKVLEANIEALKNEFESAEEELSILKATEELQKEMSSKKK</sequence>
<dbReference type="InterPro" id="IPR014774">
    <property type="entry name" value="KaiC-like_dom"/>
</dbReference>
<evidence type="ECO:0000256" key="4">
    <source>
        <dbReference type="ARBA" id="ARBA00022737"/>
    </source>
</evidence>
<dbReference type="NCBIfam" id="NF006799">
    <property type="entry name" value="PRK09302.1"/>
    <property type="match status" value="1"/>
</dbReference>
<feature type="coiled-coil region" evidence="7">
    <location>
        <begin position="512"/>
        <end position="546"/>
    </location>
</feature>
<keyword evidence="6" id="KW-0378">Hydrolase</keyword>
<proteinExistence type="predicted"/>
<dbReference type="PANTHER" id="PTHR42926:SF1">
    <property type="entry name" value="CIRCADIAN CLOCK OSCILLATOR PROTEIN KAIC 1"/>
    <property type="match status" value="1"/>
</dbReference>
<gene>
    <name evidence="9" type="ORF">C4F50_13520</name>
</gene>
<dbReference type="InterPro" id="IPR030665">
    <property type="entry name" value="KaiC"/>
</dbReference>
<dbReference type="EC" id="2.7.11.1" evidence="1"/>
<keyword evidence="4" id="KW-0677">Repeat</keyword>
<evidence type="ECO:0000256" key="2">
    <source>
        <dbReference type="ARBA" id="ARBA00022553"/>
    </source>
</evidence>
<dbReference type="InterPro" id="IPR027417">
    <property type="entry name" value="P-loop_NTPase"/>
</dbReference>
<dbReference type="EMBL" id="PRDM01000003">
    <property type="protein sequence ID" value="MBE8725953.1"/>
    <property type="molecule type" value="Genomic_DNA"/>
</dbReference>
<keyword evidence="2" id="KW-0597">Phosphoprotein</keyword>
<evidence type="ECO:0000313" key="10">
    <source>
        <dbReference type="Proteomes" id="UP000640614"/>
    </source>
</evidence>
<evidence type="ECO:0000256" key="1">
    <source>
        <dbReference type="ARBA" id="ARBA00012513"/>
    </source>
</evidence>
<dbReference type="Pfam" id="PF06745">
    <property type="entry name" value="ATPase"/>
    <property type="match status" value="2"/>
</dbReference>
<keyword evidence="3" id="KW-0808">Transferase</keyword>
<name>A0ABR9TKS2_9FLAO</name>
<evidence type="ECO:0000256" key="7">
    <source>
        <dbReference type="SAM" id="Coils"/>
    </source>
</evidence>
<evidence type="ECO:0000256" key="3">
    <source>
        <dbReference type="ARBA" id="ARBA00022679"/>
    </source>
</evidence>
<dbReference type="PIRSF" id="PIRSF039117">
    <property type="entry name" value="KaiC"/>
    <property type="match status" value="1"/>
</dbReference>
<dbReference type="InterPro" id="IPR010624">
    <property type="entry name" value="KaiC_dom"/>
</dbReference>
<dbReference type="InterPro" id="IPR047221">
    <property type="entry name" value="KaiC_N"/>
</dbReference>
<organism evidence="9 10">
    <name type="scientific">Flavobacterium hungaricum</name>
    <dbReference type="NCBI Taxonomy" id="2082725"/>
    <lineage>
        <taxon>Bacteria</taxon>
        <taxon>Pseudomonadati</taxon>
        <taxon>Bacteroidota</taxon>
        <taxon>Flavobacteriia</taxon>
        <taxon>Flavobacteriales</taxon>
        <taxon>Flavobacteriaceae</taxon>
        <taxon>Flavobacterium</taxon>
    </lineage>
</organism>
<evidence type="ECO:0000313" key="9">
    <source>
        <dbReference type="EMBL" id="MBE8725953.1"/>
    </source>
</evidence>